<comment type="caution">
    <text evidence="3">The sequence shown here is derived from an EMBL/GenBank/DDBJ whole genome shotgun (WGS) entry which is preliminary data.</text>
</comment>
<organism evidence="3 4">
    <name type="scientific">Dyadobacter psychrotolerans</name>
    <dbReference type="NCBI Taxonomy" id="2541721"/>
    <lineage>
        <taxon>Bacteria</taxon>
        <taxon>Pseudomonadati</taxon>
        <taxon>Bacteroidota</taxon>
        <taxon>Cytophagia</taxon>
        <taxon>Cytophagales</taxon>
        <taxon>Spirosomataceae</taxon>
        <taxon>Dyadobacter</taxon>
    </lineage>
</organism>
<proteinExistence type="predicted"/>
<keyword evidence="4" id="KW-1185">Reference proteome</keyword>
<protein>
    <submittedName>
        <fullName evidence="3">ATP-binding protein</fullName>
    </submittedName>
</protein>
<dbReference type="Pfam" id="PF01695">
    <property type="entry name" value="IstB_IS21"/>
    <property type="match status" value="1"/>
</dbReference>
<dbReference type="EMBL" id="SMFL01000001">
    <property type="protein sequence ID" value="TDE17982.1"/>
    <property type="molecule type" value="Genomic_DNA"/>
</dbReference>
<dbReference type="InterPro" id="IPR027417">
    <property type="entry name" value="P-loop_NTPase"/>
</dbReference>
<dbReference type="Gene3D" id="3.40.50.300">
    <property type="entry name" value="P-loop containing nucleotide triphosphate hydrolases"/>
    <property type="match status" value="1"/>
</dbReference>
<reference evidence="3 4" key="1">
    <citation type="submission" date="2019-03" db="EMBL/GenBank/DDBJ databases">
        <title>Dyadobacter AR-3-6 sp. nov., isolated from arctic soil.</title>
        <authorList>
            <person name="Chaudhary D.K."/>
        </authorList>
    </citation>
    <scope>NUCLEOTIDE SEQUENCE [LARGE SCALE GENOMIC DNA]</scope>
    <source>
        <strain evidence="3 4">AR-3-6</strain>
    </source>
</reference>
<evidence type="ECO:0000313" key="3">
    <source>
        <dbReference type="EMBL" id="TDE17982.1"/>
    </source>
</evidence>
<name>A0A4R5DU17_9BACT</name>
<dbReference type="AlphaFoldDB" id="A0A4R5DU17"/>
<keyword evidence="3" id="KW-0547">Nucleotide-binding</keyword>
<keyword evidence="3" id="KW-0067">ATP-binding</keyword>
<gene>
    <name evidence="3" type="ORF">E0F88_00005</name>
    <name evidence="2" type="ORF">E0F88_32955</name>
</gene>
<dbReference type="EMBL" id="SMFL01000028">
    <property type="protein sequence ID" value="TDE08174.1"/>
    <property type="molecule type" value="Genomic_DNA"/>
</dbReference>
<evidence type="ECO:0000313" key="2">
    <source>
        <dbReference type="EMBL" id="TDE08174.1"/>
    </source>
</evidence>
<accession>A0A4R5DU17</accession>
<sequence>LLDVIEERYDKSSTIIATQIPVSKWHGLIGENTIADAILDRIVFSSHRIELEGDSLRKKKQLST</sequence>
<feature type="domain" description="IstB-like ATP-binding" evidence="1">
    <location>
        <begin position="1"/>
        <end position="62"/>
    </location>
</feature>
<dbReference type="GO" id="GO:0005524">
    <property type="term" value="F:ATP binding"/>
    <property type="evidence" value="ECO:0007669"/>
    <property type="project" value="UniProtKB-KW"/>
</dbReference>
<feature type="non-terminal residue" evidence="3">
    <location>
        <position position="1"/>
    </location>
</feature>
<evidence type="ECO:0000313" key="4">
    <source>
        <dbReference type="Proteomes" id="UP000294850"/>
    </source>
</evidence>
<dbReference type="InterPro" id="IPR002611">
    <property type="entry name" value="IstB_ATP-bd"/>
</dbReference>
<dbReference type="Proteomes" id="UP000294850">
    <property type="component" value="Unassembled WGS sequence"/>
</dbReference>
<evidence type="ECO:0000259" key="1">
    <source>
        <dbReference type="Pfam" id="PF01695"/>
    </source>
</evidence>
<dbReference type="RefSeq" id="WP_165939961.1">
    <property type="nucleotide sequence ID" value="NZ_SMFL01000001.1"/>
</dbReference>